<dbReference type="AlphaFoldDB" id="A0A1G7TYZ9"/>
<dbReference type="OrthoDB" id="7375466at2"/>
<dbReference type="InterPro" id="IPR036259">
    <property type="entry name" value="MFS_trans_sf"/>
</dbReference>
<feature type="domain" description="Major facilitator superfamily (MFS) profile" evidence="6">
    <location>
        <begin position="12"/>
        <end position="451"/>
    </location>
</feature>
<evidence type="ECO:0000313" key="7">
    <source>
        <dbReference type="EMBL" id="SDG40552.1"/>
    </source>
</evidence>
<feature type="transmembrane region" description="Helical" evidence="5">
    <location>
        <begin position="54"/>
        <end position="74"/>
    </location>
</feature>
<organism evidence="7 8">
    <name type="scientific">Microbacterium pygmaeum</name>
    <dbReference type="NCBI Taxonomy" id="370764"/>
    <lineage>
        <taxon>Bacteria</taxon>
        <taxon>Bacillati</taxon>
        <taxon>Actinomycetota</taxon>
        <taxon>Actinomycetes</taxon>
        <taxon>Micrococcales</taxon>
        <taxon>Microbacteriaceae</taxon>
        <taxon>Microbacterium</taxon>
    </lineage>
</organism>
<keyword evidence="8" id="KW-1185">Reference proteome</keyword>
<feature type="transmembrane region" description="Helical" evidence="5">
    <location>
        <begin position="266"/>
        <end position="290"/>
    </location>
</feature>
<evidence type="ECO:0000256" key="2">
    <source>
        <dbReference type="ARBA" id="ARBA00022692"/>
    </source>
</evidence>
<keyword evidence="4 5" id="KW-0472">Membrane</keyword>
<evidence type="ECO:0000259" key="6">
    <source>
        <dbReference type="PROSITE" id="PS50850"/>
    </source>
</evidence>
<keyword evidence="3 5" id="KW-1133">Transmembrane helix</keyword>
<feature type="transmembrane region" description="Helical" evidence="5">
    <location>
        <begin position="164"/>
        <end position="183"/>
    </location>
</feature>
<protein>
    <submittedName>
        <fullName evidence="7">Drug resistance transporter, EmrB/QacA subfamily</fullName>
    </submittedName>
</protein>
<comment type="subcellular location">
    <subcellularLocation>
        <location evidence="1">Cell membrane</location>
        <topology evidence="1">Multi-pass membrane protein</topology>
    </subcellularLocation>
</comment>
<dbReference type="GO" id="GO:0022857">
    <property type="term" value="F:transmembrane transporter activity"/>
    <property type="evidence" value="ECO:0007669"/>
    <property type="project" value="InterPro"/>
</dbReference>
<dbReference type="SUPFAM" id="SSF103473">
    <property type="entry name" value="MFS general substrate transporter"/>
    <property type="match status" value="2"/>
</dbReference>
<feature type="transmembrane region" description="Helical" evidence="5">
    <location>
        <begin position="195"/>
        <end position="217"/>
    </location>
</feature>
<reference evidence="7 8" key="1">
    <citation type="submission" date="2016-10" db="EMBL/GenBank/DDBJ databases">
        <authorList>
            <person name="de Groot N.N."/>
        </authorList>
    </citation>
    <scope>NUCLEOTIDE SEQUENCE [LARGE SCALE GENOMIC DNA]</scope>
    <source>
        <strain evidence="7 8">DSM 23142</strain>
    </source>
</reference>
<dbReference type="PRINTS" id="PR01036">
    <property type="entry name" value="TCRTETB"/>
</dbReference>
<dbReference type="CDD" id="cd17321">
    <property type="entry name" value="MFS_MMR_MDR_like"/>
    <property type="match status" value="1"/>
</dbReference>
<name>A0A1G7TYZ9_9MICO</name>
<feature type="transmembrane region" description="Helical" evidence="5">
    <location>
        <begin position="81"/>
        <end position="104"/>
    </location>
</feature>
<sequence length="468" mass="48922">MSLTLEPQQRLVVAIAALASFVAFLDGTVVNVALPAISEELGGGLVTQQWVVDAYLITLSALILLAGSVSDAYGRILVMRIGLIGFGIASLAIALAPTPLILIIGRALQGAAGAFLVPSSLALITSTIRGPRQGKAIGMWTALTTTAMLVGPVLGGLFVDFLSWRYVFVINVIPIAITLWLLTRLTAHDDRKPHVHIDWLGGAMCTFGLGAAVYALIEQPNFGWFSPAIWIPLVAGILLFVGFIIRQRTVHDPVLPLGLFKIRNFWTGNVATFFIYAALSLNGFVVAVYLQQGAGLPATLAGLASIPVTILMVLLSSRMGALAGKWGPRLFMTIGPIVMGIGALLLLSVQDDFNYWLQVLPSMIVFGLGLATTVSPLTTAILGAVDTSRSGIASAVNNAVSRVAGLLVIAMLAAILGGALDLAGFHRAAIFTAGLLALGGVVSFLGIRNRMPQPDDAATSEAPAAPAS</sequence>
<dbReference type="InterPro" id="IPR020846">
    <property type="entry name" value="MFS_dom"/>
</dbReference>
<evidence type="ECO:0000256" key="5">
    <source>
        <dbReference type="SAM" id="Phobius"/>
    </source>
</evidence>
<dbReference type="Gene3D" id="1.20.1720.10">
    <property type="entry name" value="Multidrug resistance protein D"/>
    <property type="match status" value="1"/>
</dbReference>
<dbReference type="Proteomes" id="UP000199009">
    <property type="component" value="Chromosome I"/>
</dbReference>
<keyword evidence="2 5" id="KW-0812">Transmembrane</keyword>
<dbReference type="STRING" id="370764.SAMN04489810_0207"/>
<feature type="transmembrane region" description="Helical" evidence="5">
    <location>
        <begin position="140"/>
        <end position="158"/>
    </location>
</feature>
<dbReference type="EMBL" id="LT629692">
    <property type="protein sequence ID" value="SDG40552.1"/>
    <property type="molecule type" value="Genomic_DNA"/>
</dbReference>
<evidence type="ECO:0000256" key="4">
    <source>
        <dbReference type="ARBA" id="ARBA00023136"/>
    </source>
</evidence>
<feature type="transmembrane region" description="Helical" evidence="5">
    <location>
        <begin position="223"/>
        <end position="245"/>
    </location>
</feature>
<evidence type="ECO:0000313" key="8">
    <source>
        <dbReference type="Proteomes" id="UP000199009"/>
    </source>
</evidence>
<dbReference type="GO" id="GO:0005886">
    <property type="term" value="C:plasma membrane"/>
    <property type="evidence" value="ECO:0007669"/>
    <property type="project" value="UniProtKB-SubCell"/>
</dbReference>
<evidence type="ECO:0000256" key="1">
    <source>
        <dbReference type="ARBA" id="ARBA00004651"/>
    </source>
</evidence>
<dbReference type="Gene3D" id="1.20.1250.20">
    <property type="entry name" value="MFS general substrate transporter like domains"/>
    <property type="match status" value="1"/>
</dbReference>
<dbReference type="RefSeq" id="WP_091485096.1">
    <property type="nucleotide sequence ID" value="NZ_LT629692.1"/>
</dbReference>
<dbReference type="PANTHER" id="PTHR42718">
    <property type="entry name" value="MAJOR FACILITATOR SUPERFAMILY MULTIDRUG TRANSPORTER MFSC"/>
    <property type="match status" value="1"/>
</dbReference>
<feature type="transmembrane region" description="Helical" evidence="5">
    <location>
        <begin position="428"/>
        <end position="447"/>
    </location>
</feature>
<feature type="transmembrane region" description="Helical" evidence="5">
    <location>
        <begin position="329"/>
        <end position="349"/>
    </location>
</feature>
<dbReference type="PROSITE" id="PS50850">
    <property type="entry name" value="MFS"/>
    <property type="match status" value="1"/>
</dbReference>
<evidence type="ECO:0000256" key="3">
    <source>
        <dbReference type="ARBA" id="ARBA00022989"/>
    </source>
</evidence>
<dbReference type="InterPro" id="IPR011701">
    <property type="entry name" value="MFS"/>
</dbReference>
<feature type="transmembrane region" description="Helical" evidence="5">
    <location>
        <begin position="355"/>
        <end position="382"/>
    </location>
</feature>
<gene>
    <name evidence="7" type="ORF">SAMN04489810_0207</name>
</gene>
<feature type="transmembrane region" description="Helical" evidence="5">
    <location>
        <begin position="110"/>
        <end position="128"/>
    </location>
</feature>
<accession>A0A1G7TYZ9</accession>
<proteinExistence type="predicted"/>
<feature type="transmembrane region" description="Helical" evidence="5">
    <location>
        <begin position="296"/>
        <end position="317"/>
    </location>
</feature>
<dbReference type="PANTHER" id="PTHR42718:SF42">
    <property type="entry name" value="EXPORT PROTEIN"/>
    <property type="match status" value="1"/>
</dbReference>
<feature type="transmembrane region" description="Helical" evidence="5">
    <location>
        <begin position="403"/>
        <end position="422"/>
    </location>
</feature>
<feature type="transmembrane region" description="Helical" evidence="5">
    <location>
        <begin position="12"/>
        <end position="34"/>
    </location>
</feature>
<dbReference type="Pfam" id="PF07690">
    <property type="entry name" value="MFS_1"/>
    <property type="match status" value="1"/>
</dbReference>